<keyword evidence="3" id="KW-1185">Reference proteome</keyword>
<proteinExistence type="predicted"/>
<dbReference type="AlphaFoldDB" id="A0A1Q9D806"/>
<feature type="compositionally biased region" description="Low complexity" evidence="1">
    <location>
        <begin position="120"/>
        <end position="136"/>
    </location>
</feature>
<comment type="caution">
    <text evidence="2">The sequence shown here is derived from an EMBL/GenBank/DDBJ whole genome shotgun (WGS) entry which is preliminary data.</text>
</comment>
<protein>
    <submittedName>
        <fullName evidence="2">Uncharacterized protein</fullName>
    </submittedName>
</protein>
<feature type="region of interest" description="Disordered" evidence="1">
    <location>
        <begin position="22"/>
        <end position="79"/>
    </location>
</feature>
<sequence>MSGLLEWMSSSLDSLLCRGADEARGEVPPGTLQRRASKEGGAQAVSRVPPRMRWIERARGLPPPPLQTQAPPLDLSCDEEEAERLRQLELEEQQALQDWRLKKQEETRQMELRKAKKQESSPLSSPPLTALSPDSPESAELLFSPEPSAAMPKRDQKTTLIVPPEDHRESPQFAAISPRTPSPPDSPLMARLHIPGSPPSGSRSPDVFRRQGSGDSYTRRSRTSRSSLGNESVSMPSTTLVSNSGYY</sequence>
<name>A0A1Q9D806_SYMMI</name>
<feature type="compositionally biased region" description="Basic and acidic residues" evidence="1">
    <location>
        <begin position="106"/>
        <end position="119"/>
    </location>
</feature>
<feature type="region of interest" description="Disordered" evidence="1">
    <location>
        <begin position="106"/>
        <end position="247"/>
    </location>
</feature>
<dbReference type="Proteomes" id="UP000186817">
    <property type="component" value="Unassembled WGS sequence"/>
</dbReference>
<dbReference type="EMBL" id="LSRX01000674">
    <property type="protein sequence ID" value="OLP91247.1"/>
    <property type="molecule type" value="Genomic_DNA"/>
</dbReference>
<organism evidence="2 3">
    <name type="scientific">Symbiodinium microadriaticum</name>
    <name type="common">Dinoflagellate</name>
    <name type="synonym">Zooxanthella microadriatica</name>
    <dbReference type="NCBI Taxonomy" id="2951"/>
    <lineage>
        <taxon>Eukaryota</taxon>
        <taxon>Sar</taxon>
        <taxon>Alveolata</taxon>
        <taxon>Dinophyceae</taxon>
        <taxon>Suessiales</taxon>
        <taxon>Symbiodiniaceae</taxon>
        <taxon>Symbiodinium</taxon>
    </lineage>
</organism>
<evidence type="ECO:0000256" key="1">
    <source>
        <dbReference type="SAM" id="MobiDB-lite"/>
    </source>
</evidence>
<dbReference type="OrthoDB" id="10414580at2759"/>
<reference evidence="2 3" key="1">
    <citation type="submission" date="2016-02" db="EMBL/GenBank/DDBJ databases">
        <title>Genome analysis of coral dinoflagellate symbionts highlights evolutionary adaptations to a symbiotic lifestyle.</title>
        <authorList>
            <person name="Aranda M."/>
            <person name="Li Y."/>
            <person name="Liew Y.J."/>
            <person name="Baumgarten S."/>
            <person name="Simakov O."/>
            <person name="Wilson M."/>
            <person name="Piel J."/>
            <person name="Ashoor H."/>
            <person name="Bougouffa S."/>
            <person name="Bajic V.B."/>
            <person name="Ryu T."/>
            <person name="Ravasi T."/>
            <person name="Bayer T."/>
            <person name="Micklem G."/>
            <person name="Kim H."/>
            <person name="Bhak J."/>
            <person name="Lajeunesse T.C."/>
            <person name="Voolstra C.R."/>
        </authorList>
    </citation>
    <scope>NUCLEOTIDE SEQUENCE [LARGE SCALE GENOMIC DNA]</scope>
    <source>
        <strain evidence="2 3">CCMP2467</strain>
    </source>
</reference>
<feature type="compositionally biased region" description="Polar residues" evidence="1">
    <location>
        <begin position="228"/>
        <end position="247"/>
    </location>
</feature>
<evidence type="ECO:0000313" key="3">
    <source>
        <dbReference type="Proteomes" id="UP000186817"/>
    </source>
</evidence>
<gene>
    <name evidence="2" type="ORF">AK812_SmicGene27072</name>
</gene>
<evidence type="ECO:0000313" key="2">
    <source>
        <dbReference type="EMBL" id="OLP91247.1"/>
    </source>
</evidence>
<accession>A0A1Q9D806</accession>